<accession>A0A1V4AUV2</accession>
<dbReference type="EMBL" id="AYTS01000059">
    <property type="protein sequence ID" value="OOP56880.1"/>
    <property type="molecule type" value="Genomic_DNA"/>
</dbReference>
<sequence length="70" mass="7837">MPQNNYDLTAEELTTIYNSDGTLKHSSSGGNAISKSIILLQSIVTNITRKRAARKRFEICVKIQNEARNL</sequence>
<dbReference type="Proteomes" id="UP000189681">
    <property type="component" value="Unassembled WGS sequence"/>
</dbReference>
<evidence type="ECO:0000313" key="2">
    <source>
        <dbReference type="Proteomes" id="UP000189681"/>
    </source>
</evidence>
<name>A0A1V4AUV2_9BACT</name>
<organism evidence="1 2">
    <name type="scientific">Candidatus Brocadia carolinensis</name>
    <dbReference type="NCBI Taxonomy" id="1004156"/>
    <lineage>
        <taxon>Bacteria</taxon>
        <taxon>Pseudomonadati</taxon>
        <taxon>Planctomycetota</taxon>
        <taxon>Candidatus Brocadiia</taxon>
        <taxon>Candidatus Brocadiales</taxon>
        <taxon>Candidatus Brocadiaceae</taxon>
        <taxon>Candidatus Brocadia</taxon>
    </lineage>
</organism>
<proteinExistence type="predicted"/>
<dbReference type="AlphaFoldDB" id="A0A1V4AUV2"/>
<reference evidence="1 2" key="1">
    <citation type="journal article" date="2017" name="Water Res.">
        <title>Discovery and metagenomic analysis of an anammox bacterial enrichment related to Candidatus "Brocadia caroliniensis" in a full-scale glycerol-fed nitritation-denitritation separate centrate treatment process.</title>
        <authorList>
            <person name="Park H."/>
            <person name="Brotto A.C."/>
            <person name="van Loosdrecht M.C."/>
            <person name="Chandran K."/>
        </authorList>
    </citation>
    <scope>NUCLEOTIDE SEQUENCE [LARGE SCALE GENOMIC DNA]</scope>
    <source>
        <strain evidence="1">26THWARD</strain>
    </source>
</reference>
<evidence type="ECO:0000313" key="1">
    <source>
        <dbReference type="EMBL" id="OOP56880.1"/>
    </source>
</evidence>
<gene>
    <name evidence="1" type="ORF">AYP45_06655</name>
</gene>
<protein>
    <submittedName>
        <fullName evidence="1">Uncharacterized protein</fullName>
    </submittedName>
</protein>
<comment type="caution">
    <text evidence="1">The sequence shown here is derived from an EMBL/GenBank/DDBJ whole genome shotgun (WGS) entry which is preliminary data.</text>
</comment>